<keyword evidence="3 4" id="KW-0418">Kinase</keyword>
<gene>
    <name evidence="5" type="primary">garK_2</name>
    <name evidence="5" type="ORF">JEODO184_00428</name>
</gene>
<evidence type="ECO:0000256" key="3">
    <source>
        <dbReference type="ARBA" id="ARBA00022777"/>
    </source>
</evidence>
<dbReference type="Gene3D" id="3.90.1510.10">
    <property type="entry name" value="Glycerate kinase, domain 2"/>
    <property type="match status" value="1"/>
</dbReference>
<dbReference type="NCBIfam" id="TIGR00045">
    <property type="entry name" value="glycerate kinase"/>
    <property type="match status" value="1"/>
</dbReference>
<dbReference type="InterPro" id="IPR004381">
    <property type="entry name" value="Glycerate_kinase"/>
</dbReference>
<sequence>MKVIVGMDSFKGSLSSVKANMAVKRGFQKIYHDADIVTFAMADGGEGTTETLVDGMKGDLIETTVLGPLKKEVTASYGYIESDELAIIEVASACGLTLLKNEELNPLKATSYGVGQMIQHAYKQGARKFIIGLGGSATNDGGVGMLQALGFKFLDKNHKEIELGGDYLRDIAEIEPTQKFKDCHFRVACDVTNQLYGKNGATYVFGPQKGVTKDQLEPLDEGLKHFAQKTESLLDIDIDSIEGGGAAGGLGAAFYGYLNGELESGISLILDVLKVEGAVKEANLVVTGEGQLDAQTSMGKVPAGMAKLAKKHDLPIVAIAGALTDDAYSLNEYGIDALFSIQDRPRDIEAAMDNDVTEDGIEKLAEQIARTLHINL</sequence>
<evidence type="ECO:0000256" key="4">
    <source>
        <dbReference type="PIRNR" id="PIRNR006078"/>
    </source>
</evidence>
<evidence type="ECO:0000256" key="2">
    <source>
        <dbReference type="ARBA" id="ARBA00022679"/>
    </source>
</evidence>
<dbReference type="RefSeq" id="WP_185124970.1">
    <property type="nucleotide sequence ID" value="NZ_CAJEWD010000003.1"/>
</dbReference>
<keyword evidence="2 4" id="KW-0808">Transferase</keyword>
<evidence type="ECO:0000256" key="1">
    <source>
        <dbReference type="ARBA" id="ARBA00006284"/>
    </source>
</evidence>
<dbReference type="AlphaFoldDB" id="A0A6V7R386"/>
<protein>
    <submittedName>
        <fullName evidence="5">Glycerate 2-kinase</fullName>
    </submittedName>
</protein>
<comment type="similarity">
    <text evidence="1 4">Belongs to the glycerate kinase type-1 family.</text>
</comment>
<reference evidence="5 6" key="1">
    <citation type="submission" date="2020-07" db="EMBL/GenBank/DDBJ databases">
        <authorList>
            <person name="Criscuolo A."/>
        </authorList>
    </citation>
    <scope>NUCLEOTIDE SEQUENCE [LARGE SCALE GENOMIC DNA]</scope>
    <source>
        <strain evidence="5">CIP111649</strain>
    </source>
</reference>
<evidence type="ECO:0000313" key="6">
    <source>
        <dbReference type="Proteomes" id="UP000589351"/>
    </source>
</evidence>
<keyword evidence="6" id="KW-1185">Reference proteome</keyword>
<dbReference type="InterPro" id="IPR018193">
    <property type="entry name" value="Glyc_kinase_flavodox-like_fold"/>
</dbReference>
<evidence type="ECO:0000313" key="5">
    <source>
        <dbReference type="EMBL" id="CAD2071827.1"/>
    </source>
</evidence>
<name>A0A6V7R386_9STAP</name>
<dbReference type="PIRSF" id="PIRSF006078">
    <property type="entry name" value="GlxK"/>
    <property type="match status" value="1"/>
</dbReference>
<dbReference type="Proteomes" id="UP000589351">
    <property type="component" value="Unassembled WGS sequence"/>
</dbReference>
<proteinExistence type="inferred from homology"/>
<dbReference type="InterPro" id="IPR018197">
    <property type="entry name" value="Glycerate_kinase_RE-like"/>
</dbReference>
<accession>A0A6V7R386</accession>
<dbReference type="InterPro" id="IPR036129">
    <property type="entry name" value="Glycerate_kinase_sf"/>
</dbReference>
<organism evidence="5 6">
    <name type="scientific">Jeotgalicoccus meleagridis</name>
    <dbReference type="NCBI Taxonomy" id="2759181"/>
    <lineage>
        <taxon>Bacteria</taxon>
        <taxon>Bacillati</taxon>
        <taxon>Bacillota</taxon>
        <taxon>Bacilli</taxon>
        <taxon>Bacillales</taxon>
        <taxon>Staphylococcaceae</taxon>
        <taxon>Jeotgalicoccus</taxon>
    </lineage>
</organism>
<dbReference type="PANTHER" id="PTHR21599:SF0">
    <property type="entry name" value="GLYCERATE KINASE"/>
    <property type="match status" value="1"/>
</dbReference>
<dbReference type="GO" id="GO:0008887">
    <property type="term" value="F:glycerate kinase activity"/>
    <property type="evidence" value="ECO:0007669"/>
    <property type="project" value="UniProtKB-UniRule"/>
</dbReference>
<dbReference type="GO" id="GO:0031388">
    <property type="term" value="P:organic acid phosphorylation"/>
    <property type="evidence" value="ECO:0007669"/>
    <property type="project" value="UniProtKB-UniRule"/>
</dbReference>
<dbReference type="Gene3D" id="3.40.50.10350">
    <property type="entry name" value="Glycerate kinase, domain 1"/>
    <property type="match status" value="1"/>
</dbReference>
<dbReference type="EMBL" id="CAJEWD010000003">
    <property type="protein sequence ID" value="CAD2071827.1"/>
    <property type="molecule type" value="Genomic_DNA"/>
</dbReference>
<dbReference type="PANTHER" id="PTHR21599">
    <property type="entry name" value="GLYCERATE KINASE"/>
    <property type="match status" value="1"/>
</dbReference>
<dbReference type="Pfam" id="PF02595">
    <property type="entry name" value="Gly_kinase"/>
    <property type="match status" value="1"/>
</dbReference>
<comment type="caution">
    <text evidence="5">The sequence shown here is derived from an EMBL/GenBank/DDBJ whole genome shotgun (WGS) entry which is preliminary data.</text>
</comment>
<dbReference type="SUPFAM" id="SSF110738">
    <property type="entry name" value="Glycerate kinase I"/>
    <property type="match status" value="1"/>
</dbReference>